<comment type="caution">
    <text evidence="3">The sequence shown here is derived from an EMBL/GenBank/DDBJ whole genome shotgun (WGS) entry which is preliminary data.</text>
</comment>
<keyword evidence="4" id="KW-1185">Reference proteome</keyword>
<feature type="transmembrane region" description="Helical" evidence="2">
    <location>
        <begin position="27"/>
        <end position="50"/>
    </location>
</feature>
<sequence length="64" mass="6390">MTQMSPEPAWTAWEQPAPAGGGRRKTVVLSLAIPAAVLTVLMAAVIAFLILTDPANAAGACGGG</sequence>
<dbReference type="EMBL" id="WEGH01000002">
    <property type="protein sequence ID" value="MQY05943.1"/>
    <property type="molecule type" value="Genomic_DNA"/>
</dbReference>
<evidence type="ECO:0000256" key="2">
    <source>
        <dbReference type="SAM" id="Phobius"/>
    </source>
</evidence>
<dbReference type="Proteomes" id="UP000487268">
    <property type="component" value="Unassembled WGS sequence"/>
</dbReference>
<gene>
    <name evidence="3" type="ORF">ACRB68_40230</name>
</gene>
<evidence type="ECO:0000256" key="1">
    <source>
        <dbReference type="SAM" id="MobiDB-lite"/>
    </source>
</evidence>
<name>A0A7K0BXN5_9ACTN</name>
<protein>
    <submittedName>
        <fullName evidence="3">Uncharacterized protein</fullName>
    </submittedName>
</protein>
<keyword evidence="2" id="KW-1133">Transmembrane helix</keyword>
<dbReference type="RefSeq" id="WP_153534298.1">
    <property type="nucleotide sequence ID" value="NZ_WEGH01000002.1"/>
</dbReference>
<proteinExistence type="predicted"/>
<feature type="region of interest" description="Disordered" evidence="1">
    <location>
        <begin position="1"/>
        <end position="21"/>
    </location>
</feature>
<evidence type="ECO:0000313" key="3">
    <source>
        <dbReference type="EMBL" id="MQY05943.1"/>
    </source>
</evidence>
<keyword evidence="2" id="KW-0472">Membrane</keyword>
<keyword evidence="2" id="KW-0812">Transmembrane</keyword>
<evidence type="ECO:0000313" key="4">
    <source>
        <dbReference type="Proteomes" id="UP000487268"/>
    </source>
</evidence>
<dbReference type="AlphaFoldDB" id="A0A7K0BXN5"/>
<accession>A0A7K0BXN5</accession>
<organism evidence="3 4">
    <name type="scientific">Actinomadura macrotermitis</name>
    <dbReference type="NCBI Taxonomy" id="2585200"/>
    <lineage>
        <taxon>Bacteria</taxon>
        <taxon>Bacillati</taxon>
        <taxon>Actinomycetota</taxon>
        <taxon>Actinomycetes</taxon>
        <taxon>Streptosporangiales</taxon>
        <taxon>Thermomonosporaceae</taxon>
        <taxon>Actinomadura</taxon>
    </lineage>
</organism>
<reference evidence="3 4" key="1">
    <citation type="submission" date="2019-10" db="EMBL/GenBank/DDBJ databases">
        <title>Actinomadura rubteroloni sp. nov. and Actinomadura macrotermitis sp. nov., isolated from the gut of fungus growing-termite Macrotermes natalensis.</title>
        <authorList>
            <person name="Benndorf R."/>
            <person name="Martin K."/>
            <person name="Kuefner M."/>
            <person name="De Beer W."/>
            <person name="Kaster A.-K."/>
            <person name="Vollmers J."/>
            <person name="Poulsen M."/>
            <person name="Beemelmanns C."/>
        </authorList>
    </citation>
    <scope>NUCLEOTIDE SEQUENCE [LARGE SCALE GENOMIC DNA]</scope>
    <source>
        <strain evidence="3 4">RB68</strain>
    </source>
</reference>